<sequence>MGSTISYEHKNHQEDSNFLMNLFEAAFLARYPRAGYRVRYQTVYEITDPSHSRLAEHIFTTLAGAYTEHGGFNNFWAGWSNKLTERASAASYQAAYERYGRSGLVDRNMHDEEQCTQQLYERALNALKISHKRKIVDAYNDLLLARFRQVQDKQNELHIANREDEADLRQLPRSFRQKLARLEAAREKEDKLRTSLVALANL</sequence>
<dbReference type="EMBL" id="ML992514">
    <property type="protein sequence ID" value="KAF2219823.1"/>
    <property type="molecule type" value="Genomic_DNA"/>
</dbReference>
<evidence type="ECO:0000313" key="1">
    <source>
        <dbReference type="EMBL" id="KAF2219823.1"/>
    </source>
</evidence>
<dbReference type="AlphaFoldDB" id="A0A6A6G2K2"/>
<protein>
    <submittedName>
        <fullName evidence="1">Uncharacterized protein</fullName>
    </submittedName>
</protein>
<dbReference type="Proteomes" id="UP000799538">
    <property type="component" value="Unassembled WGS sequence"/>
</dbReference>
<evidence type="ECO:0000313" key="2">
    <source>
        <dbReference type="Proteomes" id="UP000799538"/>
    </source>
</evidence>
<organism evidence="1 2">
    <name type="scientific">Elsinoe ampelina</name>
    <dbReference type="NCBI Taxonomy" id="302913"/>
    <lineage>
        <taxon>Eukaryota</taxon>
        <taxon>Fungi</taxon>
        <taxon>Dikarya</taxon>
        <taxon>Ascomycota</taxon>
        <taxon>Pezizomycotina</taxon>
        <taxon>Dothideomycetes</taxon>
        <taxon>Dothideomycetidae</taxon>
        <taxon>Myriangiales</taxon>
        <taxon>Elsinoaceae</taxon>
        <taxon>Elsinoe</taxon>
    </lineage>
</organism>
<dbReference type="OrthoDB" id="10573962at2759"/>
<proteinExistence type="predicted"/>
<keyword evidence="2" id="KW-1185">Reference proteome</keyword>
<gene>
    <name evidence="1" type="ORF">BDZ85DRAFT_267680</name>
</gene>
<name>A0A6A6G2K2_9PEZI</name>
<accession>A0A6A6G2K2</accession>
<reference evidence="2" key="1">
    <citation type="journal article" date="2020" name="Stud. Mycol.">
        <title>101 Dothideomycetes genomes: A test case for predicting lifestyles and emergence of pathogens.</title>
        <authorList>
            <person name="Haridas S."/>
            <person name="Albert R."/>
            <person name="Binder M."/>
            <person name="Bloem J."/>
            <person name="LaButti K."/>
            <person name="Salamov A."/>
            <person name="Andreopoulos B."/>
            <person name="Baker S."/>
            <person name="Barry K."/>
            <person name="Bills G."/>
            <person name="Bluhm B."/>
            <person name="Cannon C."/>
            <person name="Castanera R."/>
            <person name="Culley D."/>
            <person name="Daum C."/>
            <person name="Ezra D."/>
            <person name="Gonzalez J."/>
            <person name="Henrissat B."/>
            <person name="Kuo A."/>
            <person name="Liang C."/>
            <person name="Lipzen A."/>
            <person name="Lutzoni F."/>
            <person name="Magnuson J."/>
            <person name="Mondo S."/>
            <person name="Nolan M."/>
            <person name="Ohm R."/>
            <person name="Pangilinan J."/>
            <person name="Park H.-J."/>
            <person name="Ramirez L."/>
            <person name="Alfaro M."/>
            <person name="Sun H."/>
            <person name="Tritt A."/>
            <person name="Yoshinaga Y."/>
            <person name="Zwiers L.-H."/>
            <person name="Turgeon B."/>
            <person name="Goodwin S."/>
            <person name="Spatafora J."/>
            <person name="Crous P."/>
            <person name="Grigoriev I."/>
        </authorList>
    </citation>
    <scope>NUCLEOTIDE SEQUENCE [LARGE SCALE GENOMIC DNA]</scope>
    <source>
        <strain evidence="2">CECT 20119</strain>
    </source>
</reference>